<sequence>MEKKVLTGEDILYMQEQVIKFNEIAGNSVKDKSLIPLYKSLTEEELLGEDELIDSWNKNDMVGVLDGLIDSVFVSFYWAVLNGYGFNKNSADKWYETAVGEVATYSTEELLSFLKDELTLDNPFGYQSVFMILLYKLSEKFDIVSAFDIINESNLSKFISSKRKGGVKQQDLDLELKYIEAQGRYGDVGYHKVGDYYVFTAKEDVKNNVVFTKSKIVKPSSFKEVGGLEKFIY</sequence>
<evidence type="ECO:0000313" key="1">
    <source>
        <dbReference type="EMBL" id="XDG30884.1"/>
    </source>
</evidence>
<proteinExistence type="predicted"/>
<organism evidence="1">
    <name type="scientific">Vibrio phage P018-4</name>
    <dbReference type="NCBI Taxonomy" id="3229728"/>
    <lineage>
        <taxon>Viruses</taxon>
        <taxon>Duplodnaviria</taxon>
        <taxon>Heunggongvirae</taxon>
        <taxon>Uroviricota</taxon>
        <taxon>Caudoviricetes</taxon>
    </lineage>
</organism>
<reference evidence="1" key="1">
    <citation type="submission" date="2024-06" db="EMBL/GenBank/DDBJ databases">
        <authorList>
            <person name="Yang R."/>
        </authorList>
    </citation>
    <scope>NUCLEOTIDE SEQUENCE</scope>
</reference>
<name>A0AB39AJL2_9CAUD</name>
<protein>
    <submittedName>
        <fullName evidence="1">Uncharacterized protein</fullName>
    </submittedName>
</protein>
<dbReference type="EMBL" id="PP934186">
    <property type="protein sequence ID" value="XDG30884.1"/>
    <property type="molecule type" value="Genomic_DNA"/>
</dbReference>
<accession>A0AB39AJL2</accession>